<protein>
    <submittedName>
        <fullName evidence="1">Uncharacterized protein</fullName>
    </submittedName>
</protein>
<dbReference type="GeneID" id="1458702"/>
<accession>A0A832TB83</accession>
<comment type="caution">
    <text evidence="1">The sequence shown here is derived from an EMBL/GenBank/DDBJ whole genome shotgun (WGS) entry which is preliminary data.</text>
</comment>
<proteinExistence type="predicted"/>
<name>A0A832TB83_9CREN</name>
<dbReference type="RefSeq" id="WP_010978735.1">
    <property type="nucleotide sequence ID" value="NZ_BAABQO010000012.1"/>
</dbReference>
<gene>
    <name evidence="1" type="ORF">HA332_00100</name>
</gene>
<dbReference type="OMA" id="EIRINNC"/>
<sequence>MKYLTVNTHKEYSSSLDIVSSEVHYSSTSFMANISQILVSIDNAIVNNILGNYLKVNEIKDLIDVRKLTALLIWLKYVIGLKIIDVTIFENPPFIEIDIDECGWEEWDIIARSVKSELINESLEDVAERVAIVCPKALRS</sequence>
<evidence type="ECO:0000313" key="2">
    <source>
        <dbReference type="Proteomes" id="UP000646844"/>
    </source>
</evidence>
<reference evidence="1" key="1">
    <citation type="journal article" date="2020" name="bioRxiv">
        <title>A rank-normalized archaeal taxonomy based on genome phylogeny resolves widespread incomplete and uneven classifications.</title>
        <authorList>
            <person name="Rinke C."/>
            <person name="Chuvochina M."/>
            <person name="Mussig A.J."/>
            <person name="Chaumeil P.-A."/>
            <person name="Waite D.W."/>
            <person name="Whitman W.B."/>
            <person name="Parks D.H."/>
            <person name="Hugenholtz P."/>
        </authorList>
    </citation>
    <scope>NUCLEOTIDE SEQUENCE</scope>
    <source>
        <strain evidence="1">UBA8838</strain>
    </source>
</reference>
<evidence type="ECO:0000313" key="1">
    <source>
        <dbReference type="EMBL" id="HII72827.1"/>
    </source>
</evidence>
<dbReference type="Proteomes" id="UP000646844">
    <property type="component" value="Unassembled WGS sequence"/>
</dbReference>
<organism evidence="1 2">
    <name type="scientific">Sulfurisphaera tokodaii</name>
    <dbReference type="NCBI Taxonomy" id="111955"/>
    <lineage>
        <taxon>Archaea</taxon>
        <taxon>Thermoproteota</taxon>
        <taxon>Thermoprotei</taxon>
        <taxon>Sulfolobales</taxon>
        <taxon>Sulfolobaceae</taxon>
        <taxon>Sulfurisphaera</taxon>
    </lineage>
</organism>
<dbReference type="EMBL" id="DUJO01000002">
    <property type="protein sequence ID" value="HII72827.1"/>
    <property type="molecule type" value="Genomic_DNA"/>
</dbReference>
<dbReference type="AlphaFoldDB" id="A0A832TB83"/>